<keyword evidence="3" id="KW-0004">4Fe-4S</keyword>
<keyword evidence="4" id="KW-0479">Metal-binding</keyword>
<feature type="domain" description="4Fe-4S ferredoxin-type" evidence="8">
    <location>
        <begin position="1"/>
        <end position="29"/>
    </location>
</feature>
<dbReference type="InterPro" id="IPR017896">
    <property type="entry name" value="4Fe4S_Fe-S-bd"/>
</dbReference>
<dbReference type="PROSITE" id="PS51379">
    <property type="entry name" value="4FE4S_FER_2"/>
    <property type="match status" value="1"/>
</dbReference>
<dbReference type="FunCoup" id="A0A6G9IEG8">
    <property type="interactions" value="90"/>
</dbReference>
<evidence type="ECO:0000256" key="3">
    <source>
        <dbReference type="ARBA" id="ARBA00022485"/>
    </source>
</evidence>
<dbReference type="Gene3D" id="3.30.70.20">
    <property type="match status" value="1"/>
</dbReference>
<keyword evidence="7" id="KW-0411">Iron-sulfur</keyword>
<dbReference type="GO" id="GO:0005737">
    <property type="term" value="C:cytoplasm"/>
    <property type="evidence" value="ECO:0007669"/>
    <property type="project" value="TreeGrafter"/>
</dbReference>
<dbReference type="InterPro" id="IPR047927">
    <property type="entry name" value="YfhL-like"/>
</dbReference>
<dbReference type="PANTHER" id="PTHR24960:SF79">
    <property type="entry name" value="PHOTOSYSTEM I IRON-SULFUR CENTER"/>
    <property type="match status" value="1"/>
</dbReference>
<dbReference type="SUPFAM" id="SSF54862">
    <property type="entry name" value="4Fe-4S ferredoxins"/>
    <property type="match status" value="1"/>
</dbReference>
<accession>A0A6G9IEG8</accession>
<evidence type="ECO:0000256" key="1">
    <source>
        <dbReference type="ARBA" id="ARBA00001966"/>
    </source>
</evidence>
<dbReference type="NCBIfam" id="NF033683">
    <property type="entry name" value="di_4Fe-4S_YfhL"/>
    <property type="match status" value="1"/>
</dbReference>
<keyword evidence="5" id="KW-0249">Electron transport</keyword>
<dbReference type="RefSeq" id="WP_166917508.1">
    <property type="nucleotide sequence ID" value="NZ_CP050253.1"/>
</dbReference>
<dbReference type="Pfam" id="PF12838">
    <property type="entry name" value="Fer4_7"/>
    <property type="match status" value="1"/>
</dbReference>
<dbReference type="KEGG" id="orb:IPMB12_11245"/>
<dbReference type="FunFam" id="3.30.70.20:FF:000045">
    <property type="entry name" value="Ferredoxin, 4Fe-4S"/>
    <property type="match status" value="1"/>
</dbReference>
<name>A0A6G9IEG8_9GAMM</name>
<evidence type="ECO:0000256" key="7">
    <source>
        <dbReference type="ARBA" id="ARBA00023014"/>
    </source>
</evidence>
<evidence type="ECO:0000256" key="5">
    <source>
        <dbReference type="ARBA" id="ARBA00022982"/>
    </source>
</evidence>
<organism evidence="9 10">
    <name type="scientific">Zophobihabitans entericus</name>
    <dbReference type="NCBI Taxonomy" id="1635327"/>
    <lineage>
        <taxon>Bacteria</taxon>
        <taxon>Pseudomonadati</taxon>
        <taxon>Pseudomonadota</taxon>
        <taxon>Gammaproteobacteria</taxon>
        <taxon>Orbales</taxon>
        <taxon>Orbaceae</taxon>
        <taxon>Zophobihabitans</taxon>
    </lineage>
</organism>
<evidence type="ECO:0000256" key="2">
    <source>
        <dbReference type="ARBA" id="ARBA00022448"/>
    </source>
</evidence>
<dbReference type="Proteomes" id="UP000501168">
    <property type="component" value="Chromosome"/>
</dbReference>
<dbReference type="InParanoid" id="A0A6G9IEG8"/>
<evidence type="ECO:0000313" key="10">
    <source>
        <dbReference type="Proteomes" id="UP000501168"/>
    </source>
</evidence>
<evidence type="ECO:0000259" key="8">
    <source>
        <dbReference type="PROSITE" id="PS51379"/>
    </source>
</evidence>
<reference evidence="9 10" key="1">
    <citation type="submission" date="2020-03" db="EMBL/GenBank/DDBJ databases">
        <title>Complete genome sequence of Orbus sp. IPMB12 (BCRC 80908).</title>
        <authorList>
            <person name="Lo W.-S."/>
            <person name="Chang T.-H."/>
            <person name="Kuo C.-H."/>
        </authorList>
    </citation>
    <scope>NUCLEOTIDE SEQUENCE [LARGE SCALE GENOMIC DNA]</scope>
    <source>
        <strain evidence="9 10">IPMB12</strain>
    </source>
</reference>
<protein>
    <submittedName>
        <fullName evidence="9">YfhL family 4Fe-4S dicluster ferredoxin</fullName>
    </submittedName>
</protein>
<dbReference type="GO" id="GO:0046872">
    <property type="term" value="F:metal ion binding"/>
    <property type="evidence" value="ECO:0007669"/>
    <property type="project" value="UniProtKB-KW"/>
</dbReference>
<dbReference type="GO" id="GO:0051539">
    <property type="term" value="F:4 iron, 4 sulfur cluster binding"/>
    <property type="evidence" value="ECO:0007669"/>
    <property type="project" value="UniProtKB-KW"/>
</dbReference>
<dbReference type="EMBL" id="CP050253">
    <property type="protein sequence ID" value="QIQ22212.1"/>
    <property type="molecule type" value="Genomic_DNA"/>
</dbReference>
<dbReference type="InterPro" id="IPR017900">
    <property type="entry name" value="4Fe4S_Fe_S_CS"/>
</dbReference>
<dbReference type="InterPro" id="IPR050157">
    <property type="entry name" value="PSI_iron-sulfur_center"/>
</dbReference>
<dbReference type="PROSITE" id="PS00198">
    <property type="entry name" value="4FE4S_FER_1"/>
    <property type="match status" value="1"/>
</dbReference>
<keyword evidence="2" id="KW-0813">Transport</keyword>
<evidence type="ECO:0000256" key="4">
    <source>
        <dbReference type="ARBA" id="ARBA00022723"/>
    </source>
</evidence>
<dbReference type="AlphaFoldDB" id="A0A6G9IEG8"/>
<gene>
    <name evidence="9" type="ORF">IPMB12_11245</name>
</gene>
<dbReference type="PANTHER" id="PTHR24960">
    <property type="entry name" value="PHOTOSYSTEM I IRON-SULFUR CENTER-RELATED"/>
    <property type="match status" value="1"/>
</dbReference>
<evidence type="ECO:0000313" key="9">
    <source>
        <dbReference type="EMBL" id="QIQ22212.1"/>
    </source>
</evidence>
<evidence type="ECO:0000256" key="6">
    <source>
        <dbReference type="ARBA" id="ARBA00023004"/>
    </source>
</evidence>
<sequence>MALLITTKCINCDMCEPECPNDAISMGFETYQIDPARCTECVGYYDHSTCQSVCPISGVIILDPDHIETPEQLQEKAEKLKAEKA</sequence>
<keyword evidence="10" id="KW-1185">Reference proteome</keyword>
<proteinExistence type="predicted"/>
<keyword evidence="6" id="KW-0408">Iron</keyword>
<comment type="cofactor">
    <cofactor evidence="1">
        <name>[4Fe-4S] cluster</name>
        <dbReference type="ChEBI" id="CHEBI:49883"/>
    </cofactor>
</comment>